<comment type="caution">
    <text evidence="3">The sequence shown here is derived from an EMBL/GenBank/DDBJ whole genome shotgun (WGS) entry which is preliminary data.</text>
</comment>
<dbReference type="EMBL" id="CAJZAG010000001">
    <property type="protein sequence ID" value="CAG9164195.1"/>
    <property type="molecule type" value="Genomic_DNA"/>
</dbReference>
<organism evidence="3 4">
    <name type="scientific">Cupriavidus pampae</name>
    <dbReference type="NCBI Taxonomy" id="659251"/>
    <lineage>
        <taxon>Bacteria</taxon>
        <taxon>Pseudomonadati</taxon>
        <taxon>Pseudomonadota</taxon>
        <taxon>Betaproteobacteria</taxon>
        <taxon>Burkholderiales</taxon>
        <taxon>Burkholderiaceae</taxon>
        <taxon>Cupriavidus</taxon>
    </lineage>
</organism>
<evidence type="ECO:0000313" key="4">
    <source>
        <dbReference type="Proteomes" id="UP000706525"/>
    </source>
</evidence>
<dbReference type="Proteomes" id="UP000706525">
    <property type="component" value="Unassembled WGS sequence"/>
</dbReference>
<feature type="transmembrane region" description="Helical" evidence="2">
    <location>
        <begin position="35"/>
        <end position="57"/>
    </location>
</feature>
<evidence type="ECO:0000256" key="1">
    <source>
        <dbReference type="SAM" id="Coils"/>
    </source>
</evidence>
<name>A0ABN7XTS3_9BURK</name>
<evidence type="ECO:0000313" key="3">
    <source>
        <dbReference type="EMBL" id="CAG9164195.1"/>
    </source>
</evidence>
<gene>
    <name evidence="3" type="ORF">LMG32289_00535</name>
</gene>
<reference evidence="3 4" key="1">
    <citation type="submission" date="2021-08" db="EMBL/GenBank/DDBJ databases">
        <authorList>
            <person name="Peeters C."/>
        </authorList>
    </citation>
    <scope>NUCLEOTIDE SEQUENCE [LARGE SCALE GENOMIC DNA]</scope>
    <source>
        <strain evidence="3 4">LMG 32289</strain>
    </source>
</reference>
<feature type="coiled-coil region" evidence="1">
    <location>
        <begin position="111"/>
        <end position="138"/>
    </location>
</feature>
<accession>A0ABN7XTS3</accession>
<protein>
    <recommendedName>
        <fullName evidence="5">SLATT domain-containing protein</fullName>
    </recommendedName>
</protein>
<keyword evidence="2" id="KW-1133">Transmembrane helix</keyword>
<dbReference type="RefSeq" id="WP_223981489.1">
    <property type="nucleotide sequence ID" value="NZ_CAJZAG010000001.1"/>
</dbReference>
<keyword evidence="4" id="KW-1185">Reference proteome</keyword>
<keyword evidence="1" id="KW-0175">Coiled coil</keyword>
<keyword evidence="2" id="KW-0812">Transmembrane</keyword>
<feature type="transmembrane region" description="Helical" evidence="2">
    <location>
        <begin position="64"/>
        <end position="83"/>
    </location>
</feature>
<proteinExistence type="predicted"/>
<sequence length="176" mass="20007">MDNRIQEIVVECQRQQESCTYTSTALYSWLKEVRVYRVGFITLPIVFGSVASAKILLKGMEYEWVTAVAALLAGLFPAIFKALDLDVSIKAMSDSAHRFEVLRDRFRQAAFIGATKQVTELEEEFRELMARMDEARNSSLAIPERHFNKAKTKIEAGHYEFGANKNSQPSRLKDPP</sequence>
<evidence type="ECO:0008006" key="5">
    <source>
        <dbReference type="Google" id="ProtNLM"/>
    </source>
</evidence>
<keyword evidence="2" id="KW-0472">Membrane</keyword>
<evidence type="ECO:0000256" key="2">
    <source>
        <dbReference type="SAM" id="Phobius"/>
    </source>
</evidence>